<dbReference type="GeneID" id="82187463"/>
<reference evidence="3 5" key="3">
    <citation type="submission" date="2019-04" db="EMBL/GenBank/DDBJ databases">
        <title>Microbes associate with the intestines of laboratory mice.</title>
        <authorList>
            <person name="Navarre W."/>
            <person name="Wong E."/>
            <person name="Huang K."/>
            <person name="Tropini C."/>
            <person name="Ng K."/>
            <person name="Yu B."/>
        </authorList>
    </citation>
    <scope>NUCLEOTIDE SEQUENCE [LARGE SCALE GENOMIC DNA]</scope>
    <source>
        <strain evidence="3 5">NM63_1-25</strain>
    </source>
</reference>
<dbReference type="OrthoDB" id="9811239at2"/>
<keyword evidence="4" id="KW-1185">Reference proteome</keyword>
<dbReference type="CDD" id="cd03820">
    <property type="entry name" value="GT4_AmsD-like"/>
    <property type="match status" value="1"/>
</dbReference>
<dbReference type="PANTHER" id="PTHR12526">
    <property type="entry name" value="GLYCOSYLTRANSFERASE"/>
    <property type="match status" value="1"/>
</dbReference>
<evidence type="ECO:0000313" key="3">
    <source>
        <dbReference type="EMBL" id="TGY26981.1"/>
    </source>
</evidence>
<keyword evidence="3" id="KW-0808">Transferase</keyword>
<gene>
    <name evidence="2" type="ORF">A4V03_09960</name>
    <name evidence="3" type="ORF">E5353_16490</name>
</gene>
<protein>
    <submittedName>
        <fullName evidence="3">Glycosyltransferase family 4 protein</fullName>
    </submittedName>
</protein>
<reference evidence="2" key="2">
    <citation type="submission" date="2017-04" db="EMBL/GenBank/DDBJ databases">
        <title>Complete Genome Sequences of Twelve Strains of a Stable Defined Moderately Diverse Mouse Microbiota 2 (sDMDMm2).</title>
        <authorList>
            <person name="Uchimura Y."/>
            <person name="Wyss M."/>
            <person name="Brugiroux S."/>
            <person name="Limenitakis J.P."/>
            <person name="Stecher B."/>
            <person name="McCoy K.D."/>
            <person name="Macpherson A.J."/>
        </authorList>
    </citation>
    <scope>NUCLEOTIDE SEQUENCE</scope>
    <source>
        <strain evidence="2">I48</strain>
    </source>
</reference>
<evidence type="ECO:0000313" key="4">
    <source>
        <dbReference type="Proteomes" id="UP000092631"/>
    </source>
</evidence>
<dbReference type="SUPFAM" id="SSF53756">
    <property type="entry name" value="UDP-Glycosyltransferase/glycogen phosphorylase"/>
    <property type="match status" value="1"/>
</dbReference>
<sequence>MRLLYCIPSLTNCGGTERVLTTRLNYLAERTSYELYIVTTEDQIRKPFFDLNSKISIINLNINFNEEKTFLSKLLNYKSKLKLYKAKLWSVIQEIKPDIVTSLLSHEIDFLSDLNDGSIKIGENHFNRNFRYSFVKNNSKNILRHTIAKYRDFELGHNVKKLDVLVTLTQEDASLWSDGVKKHIIPNPLSFVKEYKSEGNTKRVVAAGRLTKEKGFDLLLHAWELIFPLFPDWSLAIYGEGEEYSNLQSIIEGKKLKNVQINPFDENISEQFVNSDFYVLSSRFEGFGLVIIEAMECGLPVVSFDCKSGPKEIISDGEDGILVNNGDISALADAMTHLMKNSHIRSSMSKSAIEKAAKFNLDNIMGKWISLYKSTIQ</sequence>
<organism evidence="2 4">
    <name type="scientific">Bacteroides caecimuris</name>
    <dbReference type="NCBI Taxonomy" id="1796613"/>
    <lineage>
        <taxon>Bacteria</taxon>
        <taxon>Pseudomonadati</taxon>
        <taxon>Bacteroidota</taxon>
        <taxon>Bacteroidia</taxon>
        <taxon>Bacteroidales</taxon>
        <taxon>Bacteroidaceae</taxon>
        <taxon>Bacteroides</taxon>
    </lineage>
</organism>
<dbReference type="Gene3D" id="3.40.50.2000">
    <property type="entry name" value="Glycogen Phosphorylase B"/>
    <property type="match status" value="2"/>
</dbReference>
<dbReference type="Pfam" id="PF00534">
    <property type="entry name" value="Glycos_transf_1"/>
    <property type="match status" value="1"/>
</dbReference>
<dbReference type="RefSeq" id="WP_065538816.1">
    <property type="nucleotide sequence ID" value="NZ_CARILY010000042.1"/>
</dbReference>
<reference evidence="4" key="1">
    <citation type="submission" date="2016-04" db="EMBL/GenBank/DDBJ databases">
        <title>Complete Genome Sequences of Twelve Strains of a Stable Defined Moderately Diverse Mouse Microbiota 2 (sDMDMm2).</title>
        <authorList>
            <person name="Uchimura Y."/>
            <person name="Wyss M."/>
            <person name="Brugiroux S."/>
            <person name="Limenitakis J.P."/>
            <person name="Stecher B."/>
            <person name="McCoy K.D."/>
            <person name="Macpherson A.J."/>
        </authorList>
    </citation>
    <scope>NUCLEOTIDE SEQUENCE [LARGE SCALE GENOMIC DNA]</scope>
    <source>
        <strain evidence="4">I48</strain>
    </source>
</reference>
<dbReference type="GO" id="GO:0016757">
    <property type="term" value="F:glycosyltransferase activity"/>
    <property type="evidence" value="ECO:0007669"/>
    <property type="project" value="InterPro"/>
</dbReference>
<dbReference type="Proteomes" id="UP000092631">
    <property type="component" value="Chromosome"/>
</dbReference>
<evidence type="ECO:0000313" key="2">
    <source>
        <dbReference type="EMBL" id="ANU57858.1"/>
    </source>
</evidence>
<feature type="domain" description="Glycosyl transferase family 1" evidence="1">
    <location>
        <begin position="194"/>
        <end position="354"/>
    </location>
</feature>
<dbReference type="Proteomes" id="UP000309566">
    <property type="component" value="Unassembled WGS sequence"/>
</dbReference>
<accession>A0A1C7GZ39</accession>
<name>A0A1C7GZ39_9BACE</name>
<evidence type="ECO:0000259" key="1">
    <source>
        <dbReference type="Pfam" id="PF00534"/>
    </source>
</evidence>
<evidence type="ECO:0000313" key="5">
    <source>
        <dbReference type="Proteomes" id="UP000309566"/>
    </source>
</evidence>
<dbReference type="AlphaFoldDB" id="A0A1C7GZ39"/>
<dbReference type="EMBL" id="SRYX01000090">
    <property type="protein sequence ID" value="TGY26981.1"/>
    <property type="molecule type" value="Genomic_DNA"/>
</dbReference>
<dbReference type="InterPro" id="IPR001296">
    <property type="entry name" value="Glyco_trans_1"/>
</dbReference>
<dbReference type="KEGG" id="bcae:A4V03_09960"/>
<dbReference type="EMBL" id="CP015401">
    <property type="protein sequence ID" value="ANU57858.1"/>
    <property type="molecule type" value="Genomic_DNA"/>
</dbReference>
<proteinExistence type="predicted"/>
<accession>A0A4S2CGD4</accession>
<dbReference type="PANTHER" id="PTHR12526:SF630">
    <property type="entry name" value="GLYCOSYLTRANSFERASE"/>
    <property type="match status" value="1"/>
</dbReference>